<feature type="signal peptide" evidence="1">
    <location>
        <begin position="1"/>
        <end position="19"/>
    </location>
</feature>
<protein>
    <submittedName>
        <fullName evidence="2">Uncharacterized protein</fullName>
    </submittedName>
</protein>
<accession>A0A3M7RW47</accession>
<keyword evidence="1" id="KW-0732">Signal</keyword>
<name>A0A3M7RW47_BRAPC</name>
<keyword evidence="3" id="KW-1185">Reference proteome</keyword>
<dbReference type="AlphaFoldDB" id="A0A3M7RW47"/>
<feature type="chain" id="PRO_5018282459" evidence="1">
    <location>
        <begin position="20"/>
        <end position="80"/>
    </location>
</feature>
<dbReference type="EMBL" id="REGN01002490">
    <property type="protein sequence ID" value="RNA27813.1"/>
    <property type="molecule type" value="Genomic_DNA"/>
</dbReference>
<comment type="caution">
    <text evidence="2">The sequence shown here is derived from an EMBL/GenBank/DDBJ whole genome shotgun (WGS) entry which is preliminary data.</text>
</comment>
<reference evidence="2 3" key="1">
    <citation type="journal article" date="2018" name="Sci. Rep.">
        <title>Genomic signatures of local adaptation to the degree of environmental predictability in rotifers.</title>
        <authorList>
            <person name="Franch-Gras L."/>
            <person name="Hahn C."/>
            <person name="Garcia-Roger E.M."/>
            <person name="Carmona M.J."/>
            <person name="Serra M."/>
            <person name="Gomez A."/>
        </authorList>
    </citation>
    <scope>NUCLEOTIDE SEQUENCE [LARGE SCALE GENOMIC DNA]</scope>
    <source>
        <strain evidence="2">HYR1</strain>
    </source>
</reference>
<gene>
    <name evidence="2" type="ORF">BpHYR1_001420</name>
</gene>
<evidence type="ECO:0000256" key="1">
    <source>
        <dbReference type="SAM" id="SignalP"/>
    </source>
</evidence>
<sequence length="80" mass="9469">MVNLFLFFIFVSSIQKLKFKNETQILNSKYKCPFHLIDLYRLGRDLVSLPLLASYCFRQGVFLFAERAFCDHWSGKLVEN</sequence>
<proteinExistence type="predicted"/>
<organism evidence="2 3">
    <name type="scientific">Brachionus plicatilis</name>
    <name type="common">Marine rotifer</name>
    <name type="synonym">Brachionus muelleri</name>
    <dbReference type="NCBI Taxonomy" id="10195"/>
    <lineage>
        <taxon>Eukaryota</taxon>
        <taxon>Metazoa</taxon>
        <taxon>Spiralia</taxon>
        <taxon>Gnathifera</taxon>
        <taxon>Rotifera</taxon>
        <taxon>Eurotatoria</taxon>
        <taxon>Monogononta</taxon>
        <taxon>Pseudotrocha</taxon>
        <taxon>Ploima</taxon>
        <taxon>Brachionidae</taxon>
        <taxon>Brachionus</taxon>
    </lineage>
</organism>
<evidence type="ECO:0000313" key="3">
    <source>
        <dbReference type="Proteomes" id="UP000276133"/>
    </source>
</evidence>
<dbReference type="Proteomes" id="UP000276133">
    <property type="component" value="Unassembled WGS sequence"/>
</dbReference>
<evidence type="ECO:0000313" key="2">
    <source>
        <dbReference type="EMBL" id="RNA27813.1"/>
    </source>
</evidence>